<dbReference type="RefSeq" id="WP_350939363.1">
    <property type="nucleotide sequence ID" value="NZ_JAYWLC010000061.1"/>
</dbReference>
<accession>A0ABV1SMJ0</accession>
<keyword evidence="2" id="KW-0270">Exopolysaccharide synthesis</keyword>
<protein>
    <submittedName>
        <fullName evidence="5">Sugar transferase</fullName>
    </submittedName>
</protein>
<dbReference type="Pfam" id="PF02397">
    <property type="entry name" value="Bac_transf"/>
    <property type="match status" value="1"/>
</dbReference>
<keyword evidence="6" id="KW-1185">Reference proteome</keyword>
<dbReference type="GO" id="GO:0016740">
    <property type="term" value="F:transferase activity"/>
    <property type="evidence" value="ECO:0007669"/>
    <property type="project" value="UniProtKB-KW"/>
</dbReference>
<evidence type="ECO:0000313" key="5">
    <source>
        <dbReference type="EMBL" id="MER5174099.1"/>
    </source>
</evidence>
<reference evidence="5 6" key="1">
    <citation type="submission" date="2024-01" db="EMBL/GenBank/DDBJ databases">
        <authorList>
            <person name="Deng Y."/>
            <person name="Su J."/>
        </authorList>
    </citation>
    <scope>NUCLEOTIDE SEQUENCE [LARGE SCALE GENOMIC DNA]</scope>
    <source>
        <strain evidence="5 6">CPCC 100088</strain>
    </source>
</reference>
<dbReference type="Proteomes" id="UP001438953">
    <property type="component" value="Unassembled WGS sequence"/>
</dbReference>
<evidence type="ECO:0000256" key="1">
    <source>
        <dbReference type="ARBA" id="ARBA00006464"/>
    </source>
</evidence>
<feature type="domain" description="Bacterial sugar transferase" evidence="4">
    <location>
        <begin position="28"/>
        <end position="220"/>
    </location>
</feature>
<dbReference type="InterPro" id="IPR003362">
    <property type="entry name" value="Bact_transf"/>
</dbReference>
<proteinExistence type="inferred from homology"/>
<sequence length="224" mass="25712">MKYAIADTQSDLGRLSTSKRRPYANRLKRGADIFLALLLLPVLLPIISILWLAVRLEGGPGFFIQPRVGRNGVKFNCWKLRTMAIDAEARLKKICEENAEIAKEWNEKQKLDKDPRITRMGTMLRSTSLDELPQIFNVLRGDMSFVGPRPFMLDQEQLYRQAGGRAYFDLRPGITGNWQIEGRNTTSFTDRIVFDNRYHQEISLKRDLGLILKTATVVVKRTGR</sequence>
<keyword evidence="3" id="KW-0472">Membrane</keyword>
<evidence type="ECO:0000256" key="3">
    <source>
        <dbReference type="SAM" id="Phobius"/>
    </source>
</evidence>
<keyword evidence="3" id="KW-0812">Transmembrane</keyword>
<comment type="similarity">
    <text evidence="1">Belongs to the bacterial sugar transferase family.</text>
</comment>
<dbReference type="PANTHER" id="PTHR30576">
    <property type="entry name" value="COLANIC BIOSYNTHESIS UDP-GLUCOSE LIPID CARRIER TRANSFERASE"/>
    <property type="match status" value="1"/>
</dbReference>
<comment type="caution">
    <text evidence="5">The sequence shown here is derived from an EMBL/GenBank/DDBJ whole genome shotgun (WGS) entry which is preliminary data.</text>
</comment>
<keyword evidence="5" id="KW-0808">Transferase</keyword>
<reference evidence="5 6" key="2">
    <citation type="submission" date="2024-06" db="EMBL/GenBank/DDBJ databases">
        <title>Thioclava kandeliae sp. nov. from a rhizosphere soil sample of Kandelia candel in a mangrove.</title>
        <authorList>
            <person name="Mu T."/>
        </authorList>
    </citation>
    <scope>NUCLEOTIDE SEQUENCE [LARGE SCALE GENOMIC DNA]</scope>
    <source>
        <strain evidence="5 6">CPCC 100088</strain>
    </source>
</reference>
<name>A0ABV1SMJ0_9RHOB</name>
<evidence type="ECO:0000259" key="4">
    <source>
        <dbReference type="Pfam" id="PF02397"/>
    </source>
</evidence>
<dbReference type="PANTHER" id="PTHR30576:SF0">
    <property type="entry name" value="UNDECAPRENYL-PHOSPHATE N-ACETYLGALACTOSAMINYL 1-PHOSPHATE TRANSFERASE-RELATED"/>
    <property type="match status" value="1"/>
</dbReference>
<organism evidence="5 6">
    <name type="scientific">Thioclava kandeliae</name>
    <dbReference type="NCBI Taxonomy" id="3070818"/>
    <lineage>
        <taxon>Bacteria</taxon>
        <taxon>Pseudomonadati</taxon>
        <taxon>Pseudomonadota</taxon>
        <taxon>Alphaproteobacteria</taxon>
        <taxon>Rhodobacterales</taxon>
        <taxon>Paracoccaceae</taxon>
        <taxon>Thioclava</taxon>
    </lineage>
</organism>
<gene>
    <name evidence="5" type="ORF">VSX56_20420</name>
</gene>
<evidence type="ECO:0000256" key="2">
    <source>
        <dbReference type="ARBA" id="ARBA00023169"/>
    </source>
</evidence>
<feature type="transmembrane region" description="Helical" evidence="3">
    <location>
        <begin position="33"/>
        <end position="54"/>
    </location>
</feature>
<keyword evidence="3" id="KW-1133">Transmembrane helix</keyword>
<dbReference type="EMBL" id="JAYWLC010000061">
    <property type="protein sequence ID" value="MER5174099.1"/>
    <property type="molecule type" value="Genomic_DNA"/>
</dbReference>
<evidence type="ECO:0000313" key="6">
    <source>
        <dbReference type="Proteomes" id="UP001438953"/>
    </source>
</evidence>